<evidence type="ECO:0000313" key="10">
    <source>
        <dbReference type="Proteomes" id="UP000031620"/>
    </source>
</evidence>
<dbReference type="Pfam" id="PF02687">
    <property type="entry name" value="FtsX"/>
    <property type="match status" value="2"/>
</dbReference>
<dbReference type="PANTHER" id="PTHR30287">
    <property type="entry name" value="MEMBRANE COMPONENT OF PREDICTED ABC SUPERFAMILY METABOLITE UPTAKE TRANSPORTER"/>
    <property type="match status" value="1"/>
</dbReference>
<evidence type="ECO:0000256" key="1">
    <source>
        <dbReference type="ARBA" id="ARBA00004651"/>
    </source>
</evidence>
<organism evidence="9 10">
    <name type="scientific">Paucilactobacillus hokkaidonensis JCM 18461</name>
    <dbReference type="NCBI Taxonomy" id="1291742"/>
    <lineage>
        <taxon>Bacteria</taxon>
        <taxon>Bacillati</taxon>
        <taxon>Bacillota</taxon>
        <taxon>Bacilli</taxon>
        <taxon>Lactobacillales</taxon>
        <taxon>Lactobacillaceae</taxon>
        <taxon>Paucilactobacillus</taxon>
    </lineage>
</organism>
<comment type="subcellular location">
    <subcellularLocation>
        <location evidence="1">Cell membrane</location>
        <topology evidence="1">Multi-pass membrane protein</topology>
    </subcellularLocation>
</comment>
<evidence type="ECO:0000256" key="3">
    <source>
        <dbReference type="ARBA" id="ARBA00022692"/>
    </source>
</evidence>
<feature type="transmembrane region" description="Helical" evidence="6">
    <location>
        <begin position="21"/>
        <end position="38"/>
    </location>
</feature>
<dbReference type="RefSeq" id="WP_041092897.1">
    <property type="nucleotide sequence ID" value="NZ_AP014680.1"/>
</dbReference>
<feature type="domain" description="ABC3 transporter permease C-terminal" evidence="7">
    <location>
        <begin position="701"/>
        <end position="819"/>
    </location>
</feature>
<dbReference type="Proteomes" id="UP000031620">
    <property type="component" value="Chromosome"/>
</dbReference>
<gene>
    <name evidence="9" type="ORF">LOOC260_106030</name>
</gene>
<reference evidence="9 10" key="1">
    <citation type="submission" date="2014-11" db="EMBL/GenBank/DDBJ databases">
        <title>Complete genome sequence and analysis of Lactobacillus hokkaidonensis LOOC260T.</title>
        <authorList>
            <person name="Tanizawa Y."/>
            <person name="Tohno M."/>
            <person name="Kaminuma E."/>
            <person name="Nakamura Y."/>
            <person name="Arita M."/>
        </authorList>
    </citation>
    <scope>NUCLEOTIDE SEQUENCE [LARGE SCALE GENOMIC DNA]</scope>
    <source>
        <strain evidence="9 10">LOOC260</strain>
    </source>
</reference>
<feature type="transmembrane region" description="Helical" evidence="6">
    <location>
        <begin position="397"/>
        <end position="419"/>
    </location>
</feature>
<dbReference type="InterPro" id="IPR038766">
    <property type="entry name" value="Membrane_comp_ABC_pdt"/>
</dbReference>
<feature type="transmembrane region" description="Helical" evidence="6">
    <location>
        <begin position="786"/>
        <end position="810"/>
    </location>
</feature>
<dbReference type="AlphaFoldDB" id="A0A0A1GT79"/>
<evidence type="ECO:0000256" key="4">
    <source>
        <dbReference type="ARBA" id="ARBA00022989"/>
    </source>
</evidence>
<feature type="domain" description="MacB-like periplasmic core" evidence="8">
    <location>
        <begin position="24"/>
        <end position="207"/>
    </location>
</feature>
<sequence length="828" mass="91778">MSRKLLLKSLWRNIWATKGRLIAIILIIMLGTLMFVGIKSVGPDMHQSANQLYKQQKSADLTLTSTTGLTKQDLKLARSIKGTTVKANKSIFSLDRKDNHVVQVMSSSTDKLDRPKLVSGHFPRHNGEIVLDQAAKQYRFKIGDTYQLKTSQLGRQSYRIVGFVTSPQFIDNQTRGNANIGNGQVDYFAYLPQSNFNQPVYSTIGIKFKNLTKFSVFSSEYKAKLKADQKLVNQQFKGRAAQRTNEIIQATQQKYAAMGISLPATKQADLASQSRSVYSITSIKDRPGVSGYFELTDRITSIANVFPLFFFLVAALITFTTMTRMVEEDRMQIGTLKALGYHRNEIALNYLLYALIAATFGCLLGVILGTNTLPKIVYGAMHQYIFTAQPLLYSQSAIVLAVIFSVLATLTAVLIALLAELRSKPATLLLPKAPKAGQRILLEKITPLWRHLSFNAKVSCRNLFRFKSRMWMVIIGIAGGTALILTGFGLRDSIGAASTQQFGKITNYQALMMVNQTKRAKVNQSLQQNSHFRSATAVNTNTVTVSKSGHQVAQVTQLATNQPQTLKKYIKLESTTTKKPLSLASSGIILTKKAAQTLDVTVGEHVKIKTATNQSYSVKIGAIAKNYTGNFVYMNAKQFHQATGTKYQTNAELLKLTHLSTTQEHKLAQQLIASGAENVSYISAQKKIIDQEAHTLDPIVFIFIILSALLSFVVLYNLTNINVSERIRELSTIKVLGFFDREVTMYVTRENIVLTIVGIIFGYGLGNLLTAFILQKAASDAVIFPLVIGWSGYAIAALLTIVFTIIVTIFTHYKLTKIDMVDALKSNE</sequence>
<keyword evidence="5 6" id="KW-0472">Membrane</keyword>
<feature type="domain" description="MacB-like periplasmic core" evidence="8">
    <location>
        <begin position="472"/>
        <end position="643"/>
    </location>
</feature>
<feature type="transmembrane region" description="Helical" evidence="6">
    <location>
        <begin position="699"/>
        <end position="718"/>
    </location>
</feature>
<dbReference type="GO" id="GO:0005886">
    <property type="term" value="C:plasma membrane"/>
    <property type="evidence" value="ECO:0007669"/>
    <property type="project" value="UniProtKB-SubCell"/>
</dbReference>
<dbReference type="EMBL" id="AP014680">
    <property type="protein sequence ID" value="BAP85160.1"/>
    <property type="molecule type" value="Genomic_DNA"/>
</dbReference>
<evidence type="ECO:0000256" key="2">
    <source>
        <dbReference type="ARBA" id="ARBA00022475"/>
    </source>
</evidence>
<keyword evidence="2" id="KW-1003">Cell membrane</keyword>
<protein>
    <submittedName>
        <fullName evidence="9">Peptide ABC transporter permease</fullName>
    </submittedName>
</protein>
<feature type="transmembrane region" description="Helical" evidence="6">
    <location>
        <begin position="347"/>
        <end position="368"/>
    </location>
</feature>
<dbReference type="Pfam" id="PF12704">
    <property type="entry name" value="MacB_PCD"/>
    <property type="match status" value="2"/>
</dbReference>
<dbReference type="InterPro" id="IPR025857">
    <property type="entry name" value="MacB_PCD"/>
</dbReference>
<feature type="transmembrane region" description="Helical" evidence="6">
    <location>
        <begin position="471"/>
        <end position="490"/>
    </location>
</feature>
<name>A0A0A1GT79_9LACO</name>
<dbReference type="STRING" id="1291742.LOOC260_106030"/>
<evidence type="ECO:0000256" key="6">
    <source>
        <dbReference type="SAM" id="Phobius"/>
    </source>
</evidence>
<feature type="transmembrane region" description="Helical" evidence="6">
    <location>
        <begin position="305"/>
        <end position="326"/>
    </location>
</feature>
<dbReference type="InterPro" id="IPR003838">
    <property type="entry name" value="ABC3_permease_C"/>
</dbReference>
<keyword evidence="3 6" id="KW-0812">Transmembrane</keyword>
<accession>A0A0A1GT79</accession>
<feature type="transmembrane region" description="Helical" evidence="6">
    <location>
        <begin position="751"/>
        <end position="774"/>
    </location>
</feature>
<keyword evidence="4 6" id="KW-1133">Transmembrane helix</keyword>
<feature type="domain" description="ABC3 transporter permease C-terminal" evidence="7">
    <location>
        <begin position="304"/>
        <end position="418"/>
    </location>
</feature>
<evidence type="ECO:0000313" key="9">
    <source>
        <dbReference type="EMBL" id="BAP85160.1"/>
    </source>
</evidence>
<evidence type="ECO:0000259" key="8">
    <source>
        <dbReference type="Pfam" id="PF12704"/>
    </source>
</evidence>
<evidence type="ECO:0000256" key="5">
    <source>
        <dbReference type="ARBA" id="ARBA00023136"/>
    </source>
</evidence>
<evidence type="ECO:0000259" key="7">
    <source>
        <dbReference type="Pfam" id="PF02687"/>
    </source>
</evidence>
<dbReference type="KEGG" id="lho:LOOC260_106030"/>
<dbReference type="PANTHER" id="PTHR30287:SF1">
    <property type="entry name" value="INNER MEMBRANE PROTEIN"/>
    <property type="match status" value="1"/>
</dbReference>
<dbReference type="HOGENOM" id="CLU_005531_0_1_9"/>
<proteinExistence type="predicted"/>